<dbReference type="AlphaFoldDB" id="A0A2A6CMD6"/>
<evidence type="ECO:0000313" key="1">
    <source>
        <dbReference type="EnsemblMetazoa" id="PPA41402.1"/>
    </source>
</evidence>
<accession>A0A8R1YVH4</accession>
<proteinExistence type="predicted"/>
<accession>A0A2A6CMD6</accession>
<evidence type="ECO:0000313" key="2">
    <source>
        <dbReference type="Proteomes" id="UP000005239"/>
    </source>
</evidence>
<dbReference type="EnsemblMetazoa" id="PPA41402.1">
    <property type="protein sequence ID" value="PPA41402.1"/>
    <property type="gene ID" value="WBGene00279771"/>
</dbReference>
<name>A0A2A6CMD6_PRIPA</name>
<keyword evidence="2" id="KW-1185">Reference proteome</keyword>
<organism evidence="1 2">
    <name type="scientific">Pristionchus pacificus</name>
    <name type="common">Parasitic nematode worm</name>
    <dbReference type="NCBI Taxonomy" id="54126"/>
    <lineage>
        <taxon>Eukaryota</taxon>
        <taxon>Metazoa</taxon>
        <taxon>Ecdysozoa</taxon>
        <taxon>Nematoda</taxon>
        <taxon>Chromadorea</taxon>
        <taxon>Rhabditida</taxon>
        <taxon>Rhabditina</taxon>
        <taxon>Diplogasteromorpha</taxon>
        <taxon>Diplogasteroidea</taxon>
        <taxon>Neodiplogasteridae</taxon>
        <taxon>Pristionchus</taxon>
    </lineage>
</organism>
<reference evidence="1" key="2">
    <citation type="submission" date="2022-06" db="UniProtKB">
        <authorList>
            <consortium name="EnsemblMetazoa"/>
        </authorList>
    </citation>
    <scope>IDENTIFICATION</scope>
    <source>
        <strain evidence="1">PS312</strain>
    </source>
</reference>
<protein>
    <submittedName>
        <fullName evidence="1">Uncharacterized protein</fullName>
    </submittedName>
</protein>
<gene>
    <name evidence="1" type="primary">WBGene00279771</name>
</gene>
<reference evidence="2" key="1">
    <citation type="journal article" date="2008" name="Nat. Genet.">
        <title>The Pristionchus pacificus genome provides a unique perspective on nematode lifestyle and parasitism.</title>
        <authorList>
            <person name="Dieterich C."/>
            <person name="Clifton S.W."/>
            <person name="Schuster L.N."/>
            <person name="Chinwalla A."/>
            <person name="Delehaunty K."/>
            <person name="Dinkelacker I."/>
            <person name="Fulton L."/>
            <person name="Fulton R."/>
            <person name="Godfrey J."/>
            <person name="Minx P."/>
            <person name="Mitreva M."/>
            <person name="Roeseler W."/>
            <person name="Tian H."/>
            <person name="Witte H."/>
            <person name="Yang S.P."/>
            <person name="Wilson R.K."/>
            <person name="Sommer R.J."/>
        </authorList>
    </citation>
    <scope>NUCLEOTIDE SEQUENCE [LARGE SCALE GENOMIC DNA]</scope>
    <source>
        <strain evidence="2">PS312</strain>
    </source>
</reference>
<dbReference type="Proteomes" id="UP000005239">
    <property type="component" value="Unassembled WGS sequence"/>
</dbReference>
<sequence length="123" mass="13843">ILHLLDVTFICAPKGNRIWTLAPFTVDFYVSVESLRLFSVIKQMRTSCRLNIPEVDDAIVEVRRAYADEDDTSEAGWALKRRNDGLIHPVTLSSRGVINRNCGSIEPFFVKQLHIILVCGNVG</sequence>